<organism evidence="1 2">
    <name type="scientific">Symbiodinium pilosum</name>
    <name type="common">Dinoflagellate</name>
    <dbReference type="NCBI Taxonomy" id="2952"/>
    <lineage>
        <taxon>Eukaryota</taxon>
        <taxon>Sar</taxon>
        <taxon>Alveolata</taxon>
        <taxon>Dinophyceae</taxon>
        <taxon>Suessiales</taxon>
        <taxon>Symbiodiniaceae</taxon>
        <taxon>Symbiodinium</taxon>
    </lineage>
</organism>
<evidence type="ECO:0000313" key="1">
    <source>
        <dbReference type="EMBL" id="CAE7686680.1"/>
    </source>
</evidence>
<dbReference type="AlphaFoldDB" id="A0A812WSS3"/>
<name>A0A812WSS3_SYMPI</name>
<sequence>ASVAVMGHAMASAVDFLSKENPELLEETSSWTMCGKSAVPAGTNAAPGRDLHERHV</sequence>
<dbReference type="Proteomes" id="UP000649617">
    <property type="component" value="Unassembled WGS sequence"/>
</dbReference>
<feature type="non-terminal residue" evidence="1">
    <location>
        <position position="1"/>
    </location>
</feature>
<dbReference type="EMBL" id="CAJNIZ010044378">
    <property type="protein sequence ID" value="CAE7686680.1"/>
    <property type="molecule type" value="Genomic_DNA"/>
</dbReference>
<accession>A0A812WSS3</accession>
<gene>
    <name evidence="1" type="ORF">SPIL2461_LOCUS19215</name>
</gene>
<feature type="non-terminal residue" evidence="1">
    <location>
        <position position="56"/>
    </location>
</feature>
<evidence type="ECO:0000313" key="2">
    <source>
        <dbReference type="Proteomes" id="UP000649617"/>
    </source>
</evidence>
<protein>
    <submittedName>
        <fullName evidence="1">Uncharacterized protein</fullName>
    </submittedName>
</protein>
<keyword evidence="2" id="KW-1185">Reference proteome</keyword>
<comment type="caution">
    <text evidence="1">The sequence shown here is derived from an EMBL/GenBank/DDBJ whole genome shotgun (WGS) entry which is preliminary data.</text>
</comment>
<reference evidence="1" key="1">
    <citation type="submission" date="2021-02" db="EMBL/GenBank/DDBJ databases">
        <authorList>
            <person name="Dougan E. K."/>
            <person name="Rhodes N."/>
            <person name="Thang M."/>
            <person name="Chan C."/>
        </authorList>
    </citation>
    <scope>NUCLEOTIDE SEQUENCE</scope>
</reference>
<proteinExistence type="predicted"/>